<dbReference type="GO" id="GO:0006352">
    <property type="term" value="P:DNA-templated transcription initiation"/>
    <property type="evidence" value="ECO:0007669"/>
    <property type="project" value="InterPro"/>
</dbReference>
<dbReference type="OrthoDB" id="9811152at2"/>
<dbReference type="SUPFAM" id="SSF88659">
    <property type="entry name" value="Sigma3 and sigma4 domains of RNA polymerase sigma factors"/>
    <property type="match status" value="1"/>
</dbReference>
<dbReference type="SUPFAM" id="SSF88946">
    <property type="entry name" value="Sigma2 domain of RNA polymerase sigma factors"/>
    <property type="match status" value="1"/>
</dbReference>
<dbReference type="InterPro" id="IPR007627">
    <property type="entry name" value="RNA_pol_sigma70_r2"/>
</dbReference>
<dbReference type="PANTHER" id="PTHR43133:SF8">
    <property type="entry name" value="RNA POLYMERASE SIGMA FACTOR HI_1459-RELATED"/>
    <property type="match status" value="1"/>
</dbReference>
<dbReference type="Proteomes" id="UP000321805">
    <property type="component" value="Chromosome"/>
</dbReference>
<dbReference type="InterPro" id="IPR036388">
    <property type="entry name" value="WH-like_DNA-bd_sf"/>
</dbReference>
<evidence type="ECO:0000313" key="10">
    <source>
        <dbReference type="Proteomes" id="UP000321805"/>
    </source>
</evidence>
<feature type="domain" description="RNA polymerase sigma-70 region 2" evidence="7">
    <location>
        <begin position="50"/>
        <end position="112"/>
    </location>
</feature>
<evidence type="ECO:0000256" key="6">
    <source>
        <dbReference type="SAM" id="MobiDB-lite"/>
    </source>
</evidence>
<sequence>MPCGSFGAVTSGGARPTVGHRPLLRLRSDEQLVALFRAGHDEAFGVIEGRYRQRLIAYAAQMLGGARSDAEDVWQDVLVRAYHALRVDARPVSLRAWLYRVAHNRCIDQLRRPSPAAEDIYDLNRVPQEDPMAAAERREDLRRLVRDVGRLPEQQRSALLMREMEGLSYVELAGALGVTIPAVKSLLVRARIGLVEAIEARDTACGDIRTDVAAAHDRGVRVSGRSRRHLRECAGCREYRTALRGVSRQLNGLAPGSGPLATLAKILGLGGAGSGAAAGGSAAVGGAGGAAVVAGGGAASAGGGVAAAGVTAAAGGGAALGTGAAAVTAGKVVAVVAAAAVVGGGAATVEQQVQHQRPATPMTAPASHVRAVATGTAVASTGRGADLPLGTPATPVPAHDTTGGAPSTPAIGDAAGAAVNGVTGAATQVAPVEPMTGGVQAPDDAAEPAATFTPADPATATATTAGPPVGGPASTPGPVAAATSGTAPPPATSTSGDSAVAAAGTGATAAPASAATPAATPPARAASTPAP</sequence>
<proteinExistence type="inferred from homology"/>
<keyword evidence="4" id="KW-0238">DNA-binding</keyword>
<reference evidence="9 10" key="1">
    <citation type="journal article" date="2018" name="J. Microbiol.">
        <title>Baekduia soli gen. nov., sp. nov., a novel bacterium isolated from the soil of Baekdu Mountain and proposal of a novel family name, Baekduiaceae fam. nov.</title>
        <authorList>
            <person name="An D.S."/>
            <person name="Siddiqi M.Z."/>
            <person name="Kim K.H."/>
            <person name="Yu H.S."/>
            <person name="Im W.T."/>
        </authorList>
    </citation>
    <scope>NUCLEOTIDE SEQUENCE [LARGE SCALE GENOMIC DNA]</scope>
    <source>
        <strain evidence="9 10">BR7-21</strain>
    </source>
</reference>
<evidence type="ECO:0000259" key="7">
    <source>
        <dbReference type="Pfam" id="PF04542"/>
    </source>
</evidence>
<feature type="domain" description="RNA polymerase sigma factor 70 region 4 type 2" evidence="8">
    <location>
        <begin position="148"/>
        <end position="191"/>
    </location>
</feature>
<keyword evidence="10" id="KW-1185">Reference proteome</keyword>
<keyword evidence="5" id="KW-0804">Transcription</keyword>
<feature type="region of interest" description="Disordered" evidence="6">
    <location>
        <begin position="434"/>
        <end position="531"/>
    </location>
</feature>
<protein>
    <submittedName>
        <fullName evidence="9">RNA polymerase sigma factor</fullName>
    </submittedName>
</protein>
<comment type="similarity">
    <text evidence="1">Belongs to the sigma-70 factor family. ECF subfamily.</text>
</comment>
<feature type="compositionally biased region" description="Low complexity" evidence="6">
    <location>
        <begin position="441"/>
        <end position="531"/>
    </location>
</feature>
<dbReference type="Pfam" id="PF08281">
    <property type="entry name" value="Sigma70_r4_2"/>
    <property type="match status" value="1"/>
</dbReference>
<dbReference type="InterPro" id="IPR013324">
    <property type="entry name" value="RNA_pol_sigma_r3/r4-like"/>
</dbReference>
<evidence type="ECO:0000313" key="9">
    <source>
        <dbReference type="EMBL" id="QEC50252.1"/>
    </source>
</evidence>
<dbReference type="PANTHER" id="PTHR43133">
    <property type="entry name" value="RNA POLYMERASE ECF-TYPE SIGMA FACTO"/>
    <property type="match status" value="1"/>
</dbReference>
<evidence type="ECO:0000256" key="2">
    <source>
        <dbReference type="ARBA" id="ARBA00023015"/>
    </source>
</evidence>
<dbReference type="InterPro" id="IPR013249">
    <property type="entry name" value="RNA_pol_sigma70_r4_t2"/>
</dbReference>
<dbReference type="EMBL" id="CP042430">
    <property type="protein sequence ID" value="QEC50252.1"/>
    <property type="molecule type" value="Genomic_DNA"/>
</dbReference>
<dbReference type="AlphaFoldDB" id="A0A5B8UC77"/>
<gene>
    <name evidence="9" type="ORF">FSW04_23480</name>
</gene>
<dbReference type="GO" id="GO:0003677">
    <property type="term" value="F:DNA binding"/>
    <property type="evidence" value="ECO:0007669"/>
    <property type="project" value="UniProtKB-KW"/>
</dbReference>
<organism evidence="9 10">
    <name type="scientific">Baekduia soli</name>
    <dbReference type="NCBI Taxonomy" id="496014"/>
    <lineage>
        <taxon>Bacteria</taxon>
        <taxon>Bacillati</taxon>
        <taxon>Actinomycetota</taxon>
        <taxon>Thermoleophilia</taxon>
        <taxon>Solirubrobacterales</taxon>
        <taxon>Baekduiaceae</taxon>
        <taxon>Baekduia</taxon>
    </lineage>
</organism>
<dbReference type="Gene3D" id="1.10.1740.10">
    <property type="match status" value="1"/>
</dbReference>
<dbReference type="CDD" id="cd06171">
    <property type="entry name" value="Sigma70_r4"/>
    <property type="match status" value="1"/>
</dbReference>
<dbReference type="Gene3D" id="1.10.10.10">
    <property type="entry name" value="Winged helix-like DNA-binding domain superfamily/Winged helix DNA-binding domain"/>
    <property type="match status" value="1"/>
</dbReference>
<accession>A0A5B8UC77</accession>
<evidence type="ECO:0000256" key="1">
    <source>
        <dbReference type="ARBA" id="ARBA00010641"/>
    </source>
</evidence>
<evidence type="ECO:0000256" key="5">
    <source>
        <dbReference type="ARBA" id="ARBA00023163"/>
    </source>
</evidence>
<dbReference type="Pfam" id="PF04542">
    <property type="entry name" value="Sigma70_r2"/>
    <property type="match status" value="1"/>
</dbReference>
<dbReference type="InterPro" id="IPR039425">
    <property type="entry name" value="RNA_pol_sigma-70-like"/>
</dbReference>
<evidence type="ECO:0000256" key="3">
    <source>
        <dbReference type="ARBA" id="ARBA00023082"/>
    </source>
</evidence>
<dbReference type="NCBIfam" id="TIGR02937">
    <property type="entry name" value="sigma70-ECF"/>
    <property type="match status" value="1"/>
</dbReference>
<dbReference type="GO" id="GO:0016987">
    <property type="term" value="F:sigma factor activity"/>
    <property type="evidence" value="ECO:0007669"/>
    <property type="project" value="UniProtKB-KW"/>
</dbReference>
<evidence type="ECO:0000259" key="8">
    <source>
        <dbReference type="Pfam" id="PF08281"/>
    </source>
</evidence>
<keyword evidence="2" id="KW-0805">Transcription regulation</keyword>
<dbReference type="InterPro" id="IPR013325">
    <property type="entry name" value="RNA_pol_sigma_r2"/>
</dbReference>
<feature type="region of interest" description="Disordered" evidence="6">
    <location>
        <begin position="381"/>
        <end position="412"/>
    </location>
</feature>
<name>A0A5B8UC77_9ACTN</name>
<dbReference type="KEGG" id="bsol:FSW04_23480"/>
<keyword evidence="3" id="KW-0731">Sigma factor</keyword>
<evidence type="ECO:0000256" key="4">
    <source>
        <dbReference type="ARBA" id="ARBA00023125"/>
    </source>
</evidence>
<dbReference type="InterPro" id="IPR014284">
    <property type="entry name" value="RNA_pol_sigma-70_dom"/>
</dbReference>